<evidence type="ECO:0000256" key="5">
    <source>
        <dbReference type="RuleBase" id="RU003870"/>
    </source>
</evidence>
<dbReference type="InterPro" id="IPR036789">
    <property type="entry name" value="Ribosomal_uL6-like_a/b-dom_sf"/>
</dbReference>
<dbReference type="Proteomes" id="UP001267426">
    <property type="component" value="Unassembled WGS sequence"/>
</dbReference>
<dbReference type="InterPro" id="IPR000702">
    <property type="entry name" value="Ribosomal_uL6-like"/>
</dbReference>
<dbReference type="PRINTS" id="PR00059">
    <property type="entry name" value="RIBOSOMALL6"/>
</dbReference>
<dbReference type="PANTHER" id="PTHR11655:SF14">
    <property type="entry name" value="LARGE RIBOSOMAL SUBUNIT PROTEIN UL6M"/>
    <property type="match status" value="1"/>
</dbReference>
<dbReference type="InterPro" id="IPR020040">
    <property type="entry name" value="Ribosomal_uL6_a/b-dom"/>
</dbReference>
<reference evidence="7 8" key="1">
    <citation type="submission" date="2023-09" db="EMBL/GenBank/DDBJ databases">
        <authorList>
            <person name="Rey-Velasco X."/>
        </authorList>
    </citation>
    <scope>NUCLEOTIDE SEQUENCE [LARGE SCALE GENOMIC DNA]</scope>
    <source>
        <strain evidence="7 8">F394</strain>
    </source>
</reference>
<dbReference type="Pfam" id="PF00347">
    <property type="entry name" value="Ribosomal_L6"/>
    <property type="match status" value="2"/>
</dbReference>
<dbReference type="HAMAP" id="MF_01365_B">
    <property type="entry name" value="Ribosomal_uL6_B"/>
    <property type="match status" value="1"/>
</dbReference>
<evidence type="ECO:0000256" key="2">
    <source>
        <dbReference type="ARBA" id="ARBA00023274"/>
    </source>
</evidence>
<keyword evidence="3 5" id="KW-0694">RNA-binding</keyword>
<name>A0ABU3BS11_9BACT</name>
<proteinExistence type="inferred from homology"/>
<keyword evidence="3 5" id="KW-0699">rRNA-binding</keyword>
<comment type="subunit">
    <text evidence="3">Part of the 50S ribosomal subunit.</text>
</comment>
<dbReference type="PANTHER" id="PTHR11655">
    <property type="entry name" value="60S/50S RIBOSOMAL PROTEIN L6/L9"/>
    <property type="match status" value="1"/>
</dbReference>
<dbReference type="SUPFAM" id="SSF56053">
    <property type="entry name" value="Ribosomal protein L6"/>
    <property type="match status" value="2"/>
</dbReference>
<dbReference type="PROSITE" id="PS00525">
    <property type="entry name" value="RIBOSOMAL_L6_1"/>
    <property type="match status" value="1"/>
</dbReference>
<evidence type="ECO:0000256" key="4">
    <source>
        <dbReference type="RuleBase" id="RU003869"/>
    </source>
</evidence>
<comment type="function">
    <text evidence="3 5">This protein binds to the 23S rRNA, and is important in its secondary structure. It is located near the subunit interface in the base of the L7/L12 stalk, and near the tRNA binding site of the peptidyltransferase center.</text>
</comment>
<feature type="domain" description="Large ribosomal subunit protein uL6 alpha-beta" evidence="6">
    <location>
        <begin position="12"/>
        <end position="83"/>
    </location>
</feature>
<keyword evidence="2 3" id="KW-0687">Ribonucleoprotein</keyword>
<evidence type="ECO:0000313" key="7">
    <source>
        <dbReference type="EMBL" id="MDT0632064.1"/>
    </source>
</evidence>
<evidence type="ECO:0000256" key="1">
    <source>
        <dbReference type="ARBA" id="ARBA00022980"/>
    </source>
</evidence>
<accession>A0ABU3BS11</accession>
<feature type="domain" description="Large ribosomal subunit protein uL6 alpha-beta" evidence="6">
    <location>
        <begin position="91"/>
        <end position="173"/>
    </location>
</feature>
<dbReference type="RefSeq" id="WP_311663635.1">
    <property type="nucleotide sequence ID" value="NZ_JAVRHT010000021.1"/>
</dbReference>
<evidence type="ECO:0000313" key="8">
    <source>
        <dbReference type="Proteomes" id="UP001267426"/>
    </source>
</evidence>
<protein>
    <recommendedName>
        <fullName evidence="3">Large ribosomal subunit protein uL6</fullName>
    </recommendedName>
</protein>
<dbReference type="NCBIfam" id="TIGR03654">
    <property type="entry name" value="L6_bact"/>
    <property type="match status" value="1"/>
</dbReference>
<gene>
    <name evidence="3 7" type="primary">rplF</name>
    <name evidence="7" type="ORF">RM540_09940</name>
</gene>
<dbReference type="InterPro" id="IPR019906">
    <property type="entry name" value="Ribosomal_uL6_bac-type"/>
</dbReference>
<comment type="caution">
    <text evidence="7">The sequence shown here is derived from an EMBL/GenBank/DDBJ whole genome shotgun (WGS) entry which is preliminary data.</text>
</comment>
<evidence type="ECO:0000259" key="6">
    <source>
        <dbReference type="Pfam" id="PF00347"/>
    </source>
</evidence>
<dbReference type="GO" id="GO:0005840">
    <property type="term" value="C:ribosome"/>
    <property type="evidence" value="ECO:0007669"/>
    <property type="project" value="UniProtKB-KW"/>
</dbReference>
<keyword evidence="1 3" id="KW-0689">Ribosomal protein</keyword>
<comment type="similarity">
    <text evidence="3 4">Belongs to the universal ribosomal protein uL6 family.</text>
</comment>
<sequence>MSRIGKQPIPLPDGVTVDVSGKNHATVKGPKGQLGLAVDPDLSVAEEDGDLVVSRPTDQKRHRALHGLTRSLLANMVEGVTDGYTKELEVIGVGYRAEATKVSGLDVLELALGFSHPIYFVPPEGITIEAQSARGQNPRVKISGIDKQLVGQVAAKIRALRPPEPYKGKGVRYVDEFVRRKAGKTAAR</sequence>
<keyword evidence="8" id="KW-1185">Reference proteome</keyword>
<organism evidence="7 8">
    <name type="scientific">Rubrivirga litoralis</name>
    <dbReference type="NCBI Taxonomy" id="3075598"/>
    <lineage>
        <taxon>Bacteria</taxon>
        <taxon>Pseudomonadati</taxon>
        <taxon>Rhodothermota</taxon>
        <taxon>Rhodothermia</taxon>
        <taxon>Rhodothermales</taxon>
        <taxon>Rubricoccaceae</taxon>
        <taxon>Rubrivirga</taxon>
    </lineage>
</organism>
<dbReference type="Gene3D" id="3.90.930.12">
    <property type="entry name" value="Ribosomal protein L6, alpha-beta domain"/>
    <property type="match status" value="2"/>
</dbReference>
<evidence type="ECO:0000256" key="3">
    <source>
        <dbReference type="HAMAP-Rule" id="MF_01365"/>
    </source>
</evidence>
<dbReference type="InterPro" id="IPR002358">
    <property type="entry name" value="Ribosomal_uL6_CS"/>
</dbReference>
<dbReference type="EMBL" id="JAVRHT010000021">
    <property type="protein sequence ID" value="MDT0632064.1"/>
    <property type="molecule type" value="Genomic_DNA"/>
</dbReference>
<dbReference type="PIRSF" id="PIRSF002162">
    <property type="entry name" value="Ribosomal_L6"/>
    <property type="match status" value="1"/>
</dbReference>